<dbReference type="AlphaFoldDB" id="A0A0L9UZR7"/>
<dbReference type="EMBL" id="CM003377">
    <property type="protein sequence ID" value="KOM48072.1"/>
    <property type="molecule type" value="Genomic_DNA"/>
</dbReference>
<reference evidence="2" key="1">
    <citation type="journal article" date="2015" name="Proc. Natl. Acad. Sci. U.S.A.">
        <title>Genome sequencing of adzuki bean (Vigna angularis) provides insight into high starch and low fat accumulation and domestication.</title>
        <authorList>
            <person name="Yang K."/>
            <person name="Tian Z."/>
            <person name="Chen C."/>
            <person name="Luo L."/>
            <person name="Zhao B."/>
            <person name="Wang Z."/>
            <person name="Yu L."/>
            <person name="Li Y."/>
            <person name="Sun Y."/>
            <person name="Li W."/>
            <person name="Chen Y."/>
            <person name="Li Y."/>
            <person name="Zhang Y."/>
            <person name="Ai D."/>
            <person name="Zhao J."/>
            <person name="Shang C."/>
            <person name="Ma Y."/>
            <person name="Wu B."/>
            <person name="Wang M."/>
            <person name="Gao L."/>
            <person name="Sun D."/>
            <person name="Zhang P."/>
            <person name="Guo F."/>
            <person name="Wang W."/>
            <person name="Li Y."/>
            <person name="Wang J."/>
            <person name="Varshney R.K."/>
            <person name="Wang J."/>
            <person name="Ling H.Q."/>
            <person name="Wan P."/>
        </authorList>
    </citation>
    <scope>NUCLEOTIDE SEQUENCE</scope>
    <source>
        <strain evidence="2">cv. Jingnong 6</strain>
    </source>
</reference>
<evidence type="ECO:0000313" key="1">
    <source>
        <dbReference type="EMBL" id="KOM48072.1"/>
    </source>
</evidence>
<evidence type="ECO:0000313" key="2">
    <source>
        <dbReference type="Proteomes" id="UP000053144"/>
    </source>
</evidence>
<proteinExistence type="predicted"/>
<dbReference type="Gramene" id="KOM48072">
    <property type="protein sequence ID" value="KOM48072"/>
    <property type="gene ID" value="LR48_Vigan07g177600"/>
</dbReference>
<sequence>MDRELINKRMEEVFSVVPAFYLPIPFQDLLLCLLNYAGPWSVFKGGWKSFQLRPWQLLPLAVSASLLLHLHSPSSITVVLPIQTVSCVLFTSSWNKAMSVLVECCCISSCFLLFHLSWTSVASLCWNVKCCTVKMAGLPSSVCTPNLAGCMKKAAGP</sequence>
<gene>
    <name evidence="1" type="ORF">LR48_Vigan07g177600</name>
</gene>
<protein>
    <submittedName>
        <fullName evidence="1">Uncharacterized protein</fullName>
    </submittedName>
</protein>
<dbReference type="Proteomes" id="UP000053144">
    <property type="component" value="Chromosome 7"/>
</dbReference>
<accession>A0A0L9UZR7</accession>
<name>A0A0L9UZR7_PHAAN</name>
<organism evidence="1 2">
    <name type="scientific">Phaseolus angularis</name>
    <name type="common">Azuki bean</name>
    <name type="synonym">Vigna angularis</name>
    <dbReference type="NCBI Taxonomy" id="3914"/>
    <lineage>
        <taxon>Eukaryota</taxon>
        <taxon>Viridiplantae</taxon>
        <taxon>Streptophyta</taxon>
        <taxon>Embryophyta</taxon>
        <taxon>Tracheophyta</taxon>
        <taxon>Spermatophyta</taxon>
        <taxon>Magnoliopsida</taxon>
        <taxon>eudicotyledons</taxon>
        <taxon>Gunneridae</taxon>
        <taxon>Pentapetalae</taxon>
        <taxon>rosids</taxon>
        <taxon>fabids</taxon>
        <taxon>Fabales</taxon>
        <taxon>Fabaceae</taxon>
        <taxon>Papilionoideae</taxon>
        <taxon>50 kb inversion clade</taxon>
        <taxon>NPAAA clade</taxon>
        <taxon>indigoferoid/millettioid clade</taxon>
        <taxon>Phaseoleae</taxon>
        <taxon>Vigna</taxon>
    </lineage>
</organism>